<keyword evidence="1" id="KW-0472">Membrane</keyword>
<dbReference type="EMBL" id="JBHILM010000041">
    <property type="protein sequence ID" value="MFB5684434.1"/>
    <property type="molecule type" value="Genomic_DNA"/>
</dbReference>
<sequence length="52" mass="5799">MSSIKKFILLEIGLGSLIYNLWLVVLHNALLAGSSGWVTTEVIKRALKLFKL</sequence>
<evidence type="ECO:0000256" key="1">
    <source>
        <dbReference type="SAM" id="Phobius"/>
    </source>
</evidence>
<accession>A0ABV5BFE5</accession>
<feature type="transmembrane region" description="Helical" evidence="1">
    <location>
        <begin position="7"/>
        <end position="25"/>
    </location>
</feature>
<name>A0ABV5BFE5_9BACL</name>
<dbReference type="RefSeq" id="WP_375528118.1">
    <property type="nucleotide sequence ID" value="NZ_JBHILM010000041.1"/>
</dbReference>
<comment type="caution">
    <text evidence="2">The sequence shown here is derived from an EMBL/GenBank/DDBJ whole genome shotgun (WGS) entry which is preliminary data.</text>
</comment>
<organism evidence="2 3">
    <name type="scientific">Paenibacillus terreus</name>
    <dbReference type="NCBI Taxonomy" id="1387834"/>
    <lineage>
        <taxon>Bacteria</taxon>
        <taxon>Bacillati</taxon>
        <taxon>Bacillota</taxon>
        <taxon>Bacilli</taxon>
        <taxon>Bacillales</taxon>
        <taxon>Paenibacillaceae</taxon>
        <taxon>Paenibacillus</taxon>
    </lineage>
</organism>
<reference evidence="2 3" key="1">
    <citation type="submission" date="2024-09" db="EMBL/GenBank/DDBJ databases">
        <authorList>
            <person name="Ruan L."/>
        </authorList>
    </citation>
    <scope>NUCLEOTIDE SEQUENCE [LARGE SCALE GENOMIC DNA]</scope>
    <source>
        <strain evidence="2 3">D33</strain>
    </source>
</reference>
<keyword evidence="1" id="KW-1133">Transmembrane helix</keyword>
<protein>
    <submittedName>
        <fullName evidence="2">Uncharacterized protein</fullName>
    </submittedName>
</protein>
<proteinExistence type="predicted"/>
<evidence type="ECO:0000313" key="2">
    <source>
        <dbReference type="EMBL" id="MFB5684434.1"/>
    </source>
</evidence>
<gene>
    <name evidence="2" type="ORF">ACE3NQ_26370</name>
</gene>
<evidence type="ECO:0000313" key="3">
    <source>
        <dbReference type="Proteomes" id="UP001580407"/>
    </source>
</evidence>
<dbReference type="Proteomes" id="UP001580407">
    <property type="component" value="Unassembled WGS sequence"/>
</dbReference>
<keyword evidence="1" id="KW-0812">Transmembrane</keyword>
<keyword evidence="3" id="KW-1185">Reference proteome</keyword>